<name>A0ABR0QD49_GOSAR</name>
<evidence type="ECO:0000313" key="3">
    <source>
        <dbReference type="Proteomes" id="UP001358586"/>
    </source>
</evidence>
<dbReference type="InterPro" id="IPR052343">
    <property type="entry name" value="Retrotransposon-Effector_Assoc"/>
</dbReference>
<gene>
    <name evidence="2" type="ORF">PVK06_013032</name>
</gene>
<dbReference type="PANTHER" id="PTHR46890:SF50">
    <property type="entry name" value="RNA-DIRECTED DNA POLYMERASE, EUKARYOTA, REVERSE TRANSCRIPTASE ZINC-BINDING DOMAIN PROTEIN-RELATED"/>
    <property type="match status" value="1"/>
</dbReference>
<organism evidence="2 3">
    <name type="scientific">Gossypium arboreum</name>
    <name type="common">Tree cotton</name>
    <name type="synonym">Gossypium nanking</name>
    <dbReference type="NCBI Taxonomy" id="29729"/>
    <lineage>
        <taxon>Eukaryota</taxon>
        <taxon>Viridiplantae</taxon>
        <taxon>Streptophyta</taxon>
        <taxon>Embryophyta</taxon>
        <taxon>Tracheophyta</taxon>
        <taxon>Spermatophyta</taxon>
        <taxon>Magnoliopsida</taxon>
        <taxon>eudicotyledons</taxon>
        <taxon>Gunneridae</taxon>
        <taxon>Pentapetalae</taxon>
        <taxon>rosids</taxon>
        <taxon>malvids</taxon>
        <taxon>Malvales</taxon>
        <taxon>Malvaceae</taxon>
        <taxon>Malvoideae</taxon>
        <taxon>Gossypium</taxon>
    </lineage>
</organism>
<dbReference type="InterPro" id="IPR043502">
    <property type="entry name" value="DNA/RNA_pol_sf"/>
</dbReference>
<evidence type="ECO:0000259" key="1">
    <source>
        <dbReference type="Pfam" id="PF00078"/>
    </source>
</evidence>
<evidence type="ECO:0000313" key="2">
    <source>
        <dbReference type="EMBL" id="KAK5837222.1"/>
    </source>
</evidence>
<dbReference type="EMBL" id="JARKNE010000004">
    <property type="protein sequence ID" value="KAK5837222.1"/>
    <property type="molecule type" value="Genomic_DNA"/>
</dbReference>
<dbReference type="SUPFAM" id="SSF56672">
    <property type="entry name" value="DNA/RNA polymerases"/>
    <property type="match status" value="1"/>
</dbReference>
<comment type="caution">
    <text evidence="2">The sequence shown here is derived from an EMBL/GenBank/DDBJ whole genome shotgun (WGS) entry which is preliminary data.</text>
</comment>
<dbReference type="Pfam" id="PF00078">
    <property type="entry name" value="RVT_1"/>
    <property type="match status" value="1"/>
</dbReference>
<dbReference type="Proteomes" id="UP001358586">
    <property type="component" value="Chromosome 4"/>
</dbReference>
<proteinExistence type="predicted"/>
<dbReference type="InterPro" id="IPR000477">
    <property type="entry name" value="RT_dom"/>
</dbReference>
<keyword evidence="3" id="KW-1185">Reference proteome</keyword>
<feature type="domain" description="Reverse transcriptase" evidence="1">
    <location>
        <begin position="84"/>
        <end position="229"/>
    </location>
</feature>
<sequence length="230" mass="26289">MELNFKKLSEETTSKLELPFTLEEIKEAVWSCDELKAPGLVGFNMCFFKGCWQLVREDLFNMMIEFFRTGKLKKSINSSFIALIPKTEHPNDISDFRSICLVGSLNKIVAKVLSRRIREVIGDIVSDTQCAFIKERQIFDGILIANEIIHSIKKNSELRGSLIFKLDFSKAYDCVGWDFLEVVLYKMGFGVKWRGWILDCILTVRIAVLVNGSTTNEFRISTGLRQGDPL</sequence>
<dbReference type="PANTHER" id="PTHR46890">
    <property type="entry name" value="NON-LTR RETROLELEMENT REVERSE TRANSCRIPTASE-LIKE PROTEIN-RELATED"/>
    <property type="match status" value="1"/>
</dbReference>
<protein>
    <recommendedName>
        <fullName evidence="1">Reverse transcriptase domain-containing protein</fullName>
    </recommendedName>
</protein>
<accession>A0ABR0QD49</accession>
<reference evidence="2 3" key="1">
    <citation type="submission" date="2023-03" db="EMBL/GenBank/DDBJ databases">
        <title>WGS of Gossypium arboreum.</title>
        <authorList>
            <person name="Yu D."/>
        </authorList>
    </citation>
    <scope>NUCLEOTIDE SEQUENCE [LARGE SCALE GENOMIC DNA]</scope>
    <source>
        <tissue evidence="2">Leaf</tissue>
    </source>
</reference>